<evidence type="ECO:0000259" key="8">
    <source>
        <dbReference type="Pfam" id="PF23764"/>
    </source>
</evidence>
<dbReference type="SUPFAM" id="SSF51126">
    <property type="entry name" value="Pectin lyase-like"/>
    <property type="match status" value="1"/>
</dbReference>
<dbReference type="SMART" id="SM00710">
    <property type="entry name" value="PbH1"/>
    <property type="match status" value="4"/>
</dbReference>
<dbReference type="EMBL" id="JAJEPR010000001">
    <property type="protein sequence ID" value="MCC2188422.1"/>
    <property type="molecule type" value="Genomic_DNA"/>
</dbReference>
<evidence type="ECO:0000256" key="4">
    <source>
        <dbReference type="ARBA" id="ARBA00022737"/>
    </source>
</evidence>
<accession>A0AAE3DQ23</accession>
<dbReference type="Gene3D" id="2.160.20.10">
    <property type="entry name" value="Single-stranded right-handed beta-helix, Pectin lyase-like"/>
    <property type="match status" value="2"/>
</dbReference>
<dbReference type="GO" id="GO:0004557">
    <property type="term" value="F:alpha-galactosidase activity"/>
    <property type="evidence" value="ECO:0007669"/>
    <property type="project" value="UniProtKB-EC"/>
</dbReference>
<evidence type="ECO:0000313" key="9">
    <source>
        <dbReference type="EMBL" id="MCC2188422.1"/>
    </source>
</evidence>
<dbReference type="InterPro" id="IPR011050">
    <property type="entry name" value="Pectin_lyase_fold/virulence"/>
</dbReference>
<evidence type="ECO:0000256" key="1">
    <source>
        <dbReference type="ARBA" id="ARBA00001255"/>
    </source>
</evidence>
<organism evidence="9 10">
    <name type="scientific">Fusicatenibacter faecihominis</name>
    <dbReference type="NCBI Taxonomy" id="2881276"/>
    <lineage>
        <taxon>Bacteria</taxon>
        <taxon>Bacillati</taxon>
        <taxon>Bacillota</taxon>
        <taxon>Clostridia</taxon>
        <taxon>Lachnospirales</taxon>
        <taxon>Lachnospiraceae</taxon>
        <taxon>Fusicatenibacter</taxon>
    </lineage>
</organism>
<evidence type="ECO:0000256" key="2">
    <source>
        <dbReference type="ARBA" id="ARBA00001271"/>
    </source>
</evidence>
<comment type="catalytic activity">
    <reaction evidence="1">
        <text>Hydrolysis of terminal, non-reducing alpha-D-galactose residues in alpha-D-galactosides, including galactose oligosaccharides, galactomannans and galactolipids.</text>
        <dbReference type="EC" id="3.2.1.22"/>
    </reaction>
</comment>
<dbReference type="InterPro" id="IPR056441">
    <property type="entry name" value="Beta-barrel_GLAA-B_II"/>
</dbReference>
<sequence>MKTFHVRDYGILPGEKDRMNMLRLRGVLEECRKNEEPVEILFEEGTYHFYPDFAFERTLCISNHDEDTIKRIAFDLTNCTHLTISGKNSDFIFHTELLAFYFEHGEDITLEGFSIDYERPAYSEGTIVSVNGPSMQLRIDKERFPYYVAHQRIFFTGENFCEEIPFWMEVDPEKGEPSEGPYETGFDIRPDSNYGIWKELEEGLVEVTLEGTGDLKSFEGYTPGHVIVLRHHPRSYPAAYVTASKDVTFRDVKIYHCAGMGVIAQFTENITLERVAITGKPGNGHWFSLAADATHFVYCRGLIHIKDCLFERQLDDAVNIHGIFARVKKILSENELLVELVHHQQKGVPVGTVGDTFSFVNYESLFSMGESRAEEIVRLNKDFTYVKFEDRLPRDIKEKDSIENMSYVPDVLIEGCRVRNNRARGFLLGCAGKMIVRDNDFHTSGAAILVAGDAADWFESGSTRHIEIRENRFNDCDHVKCWGQGVIQVDTPVREIGTDRKLHQYLEIRDNEFTSVDGELVNVKNIQTVIFVGNKVTAPGSEETWVKLEDIGEYRNK</sequence>
<keyword evidence="5" id="KW-0378">Hydrolase</keyword>
<reference evidence="9 10" key="1">
    <citation type="submission" date="2021-10" db="EMBL/GenBank/DDBJ databases">
        <title>Anaerobic single-cell dispensing facilitates the cultivation of human gut bacteria.</title>
        <authorList>
            <person name="Afrizal A."/>
        </authorList>
    </citation>
    <scope>NUCLEOTIDE SEQUENCE [LARGE SCALE GENOMIC DNA]</scope>
    <source>
        <strain evidence="9 10">CLA-AA-H277</strain>
    </source>
</reference>
<evidence type="ECO:0000313" key="10">
    <source>
        <dbReference type="Proteomes" id="UP001197875"/>
    </source>
</evidence>
<keyword evidence="10" id="KW-1185">Reference proteome</keyword>
<dbReference type="RefSeq" id="WP_227614013.1">
    <property type="nucleotide sequence ID" value="NZ_JAJEPR010000001.1"/>
</dbReference>
<dbReference type="Pfam" id="PF23763">
    <property type="entry name" value="Beta-barrel_GLAA-B_I"/>
    <property type="match status" value="1"/>
</dbReference>
<dbReference type="InterPro" id="IPR012334">
    <property type="entry name" value="Pectin_lyas_fold"/>
</dbReference>
<feature type="domain" description="GLAA-B beta-barrel" evidence="8">
    <location>
        <begin position="336"/>
        <end position="402"/>
    </location>
</feature>
<protein>
    <submittedName>
        <fullName evidence="9">Right-handed parallel beta-helix repeat-containing protein</fullName>
    </submittedName>
</protein>
<dbReference type="Pfam" id="PF23764">
    <property type="entry name" value="Beta-barrel_GLAA-B_II"/>
    <property type="match status" value="1"/>
</dbReference>
<gene>
    <name evidence="9" type="ORF">LKD71_01060</name>
</gene>
<evidence type="ECO:0000256" key="3">
    <source>
        <dbReference type="ARBA" id="ARBA00022729"/>
    </source>
</evidence>
<keyword evidence="3" id="KW-0732">Signal</keyword>
<dbReference type="Proteomes" id="UP001197875">
    <property type="component" value="Unassembled WGS sequence"/>
</dbReference>
<evidence type="ECO:0000259" key="7">
    <source>
        <dbReference type="Pfam" id="PF23763"/>
    </source>
</evidence>
<name>A0AAE3DQ23_9FIRM</name>
<comment type="catalytic activity">
    <reaction evidence="2">
        <text>Hydrolysis of terminal, non-reducing branched (1-&gt;3)-alpha-D-galactosidic residues, producing free D-galactose.</text>
        <dbReference type="EC" id="3.2.1.n1"/>
    </reaction>
</comment>
<dbReference type="AlphaFoldDB" id="A0AAE3DQ23"/>
<evidence type="ECO:0000256" key="6">
    <source>
        <dbReference type="ARBA" id="ARBA00023295"/>
    </source>
</evidence>
<dbReference type="InterPro" id="IPR057275">
    <property type="entry name" value="Beta-barrel_GLAA-B_I"/>
</dbReference>
<keyword evidence="6" id="KW-0326">Glycosidase</keyword>
<comment type="caution">
    <text evidence="9">The sequence shown here is derived from an EMBL/GenBank/DDBJ whole genome shotgun (WGS) entry which is preliminary data.</text>
</comment>
<keyword evidence="4" id="KW-0677">Repeat</keyword>
<proteinExistence type="predicted"/>
<dbReference type="InterPro" id="IPR006626">
    <property type="entry name" value="PbH1"/>
</dbReference>
<feature type="domain" description="GLAA-B beta-barrel" evidence="7">
    <location>
        <begin position="123"/>
        <end position="178"/>
    </location>
</feature>
<evidence type="ECO:0000256" key="5">
    <source>
        <dbReference type="ARBA" id="ARBA00022801"/>
    </source>
</evidence>